<dbReference type="GO" id="GO:0008233">
    <property type="term" value="F:peptidase activity"/>
    <property type="evidence" value="ECO:0007669"/>
    <property type="project" value="InterPro"/>
</dbReference>
<keyword evidence="1" id="KW-0378">Hydrolase</keyword>
<dbReference type="SUPFAM" id="SSF53474">
    <property type="entry name" value="alpha/beta-Hydrolases"/>
    <property type="match status" value="1"/>
</dbReference>
<accession>A0A1G6TTF7</accession>
<evidence type="ECO:0000259" key="2">
    <source>
        <dbReference type="Pfam" id="PF12146"/>
    </source>
</evidence>
<organism evidence="3 4">
    <name type="scientific">Niabella drilacis (strain DSM 25811 / CCM 8410 / CCUG 62505 / LMG 26954 / E90)</name>
    <dbReference type="NCBI Taxonomy" id="1285928"/>
    <lineage>
        <taxon>Bacteria</taxon>
        <taxon>Pseudomonadati</taxon>
        <taxon>Bacteroidota</taxon>
        <taxon>Chitinophagia</taxon>
        <taxon>Chitinophagales</taxon>
        <taxon>Chitinophagaceae</taxon>
        <taxon>Niabella</taxon>
    </lineage>
</organism>
<dbReference type="OrthoDB" id="9796770at2"/>
<feature type="domain" description="Serine aminopeptidase S33" evidence="2">
    <location>
        <begin position="66"/>
        <end position="177"/>
    </location>
</feature>
<dbReference type="InterPro" id="IPR002410">
    <property type="entry name" value="Peptidase_S33"/>
</dbReference>
<dbReference type="RefSeq" id="WP_090390896.1">
    <property type="nucleotide sequence ID" value="NZ_FMZO01000008.1"/>
</dbReference>
<dbReference type="PRINTS" id="PR00793">
    <property type="entry name" value="PROAMNOPTASE"/>
</dbReference>
<protein>
    <submittedName>
        <fullName evidence="3">Proline iminopeptidase</fullName>
    </submittedName>
</protein>
<keyword evidence="4" id="KW-1185">Reference proteome</keyword>
<sequence length="344" mass="37934">MKNLFRIYLTVITLSVFSFSCNKERYINEPGNLVPKTVIEDNTLLSITVNGAKLHSEAFGPENGTLIICIHGGPGGDYRYMLNCKTLATKGYRVVFYDQRGAGLSQRFPKSWYKSQGSDAINKIFYDELRGVIAHYKTSASQKVILLGQSWGAMLATGYTGKYPNEVNGLIVAEPGGLKWDDVVDYISESRSFKLWSEALNDATYIDQFMTGKEDQHEILDYKAGLMGSTNAIVGDLGSDLGNNAPSYVASRSGAVVNAASYELGQDVKPDFSAGINNFSTKTLFIYSSNNKAYPGSWAEKISSAYLNKEIFKAQGVGHSGMFDQVNFWTTTMEPKIISYIQSL</sequence>
<dbReference type="STRING" id="1285928.SAMN04487894_10830"/>
<evidence type="ECO:0000313" key="3">
    <source>
        <dbReference type="EMBL" id="SDD32452.1"/>
    </source>
</evidence>
<dbReference type="Pfam" id="PF12146">
    <property type="entry name" value="Hydrolase_4"/>
    <property type="match status" value="1"/>
</dbReference>
<dbReference type="GO" id="GO:0006508">
    <property type="term" value="P:proteolysis"/>
    <property type="evidence" value="ECO:0007669"/>
    <property type="project" value="InterPro"/>
</dbReference>
<gene>
    <name evidence="3" type="ORF">SAMN04487894_10830</name>
</gene>
<dbReference type="Proteomes" id="UP000198757">
    <property type="component" value="Unassembled WGS sequence"/>
</dbReference>
<evidence type="ECO:0000313" key="4">
    <source>
        <dbReference type="Proteomes" id="UP000198757"/>
    </source>
</evidence>
<dbReference type="AlphaFoldDB" id="A0A1G6TTF7"/>
<dbReference type="InterPro" id="IPR022742">
    <property type="entry name" value="Hydrolase_4"/>
</dbReference>
<dbReference type="PROSITE" id="PS51257">
    <property type="entry name" value="PROKAR_LIPOPROTEIN"/>
    <property type="match status" value="1"/>
</dbReference>
<evidence type="ECO:0000256" key="1">
    <source>
        <dbReference type="ARBA" id="ARBA00022801"/>
    </source>
</evidence>
<name>A0A1G6TTF7_NIADE</name>
<dbReference type="InterPro" id="IPR029058">
    <property type="entry name" value="AB_hydrolase_fold"/>
</dbReference>
<reference evidence="4" key="1">
    <citation type="submission" date="2016-10" db="EMBL/GenBank/DDBJ databases">
        <authorList>
            <person name="Varghese N."/>
            <person name="Submissions S."/>
        </authorList>
    </citation>
    <scope>NUCLEOTIDE SEQUENCE [LARGE SCALE GENOMIC DNA]</scope>
    <source>
        <strain evidence="4">DSM 25811 / CCM 8410 / LMG 26954 / E90</strain>
    </source>
</reference>
<proteinExistence type="predicted"/>
<dbReference type="PANTHER" id="PTHR42886">
    <property type="entry name" value="RE40534P-RELATED"/>
    <property type="match status" value="1"/>
</dbReference>
<dbReference type="EMBL" id="FMZO01000008">
    <property type="protein sequence ID" value="SDD32452.1"/>
    <property type="molecule type" value="Genomic_DNA"/>
</dbReference>
<dbReference type="Gene3D" id="3.40.50.1820">
    <property type="entry name" value="alpha/beta hydrolase"/>
    <property type="match status" value="1"/>
</dbReference>
<dbReference type="PANTHER" id="PTHR42886:SF29">
    <property type="entry name" value="PUMMELIG, ISOFORM A"/>
    <property type="match status" value="1"/>
</dbReference>